<evidence type="ECO:0000256" key="10">
    <source>
        <dbReference type="SAM" id="MobiDB-lite"/>
    </source>
</evidence>
<dbReference type="FunFam" id="2.130.10.10:FF:000061">
    <property type="entry name" value="Ribosome biogenesis protein BOP1 homolog"/>
    <property type="match status" value="1"/>
</dbReference>
<evidence type="ECO:0000313" key="12">
    <source>
        <dbReference type="EMBL" id="CAB3226065.1"/>
    </source>
</evidence>
<evidence type="ECO:0000256" key="9">
    <source>
        <dbReference type="PROSITE-ProRule" id="PRU00221"/>
    </source>
</evidence>
<gene>
    <name evidence="12" type="primary">Bop1</name>
</gene>
<evidence type="ECO:0000256" key="3">
    <source>
        <dbReference type="ARBA" id="ARBA00022574"/>
    </source>
</evidence>
<dbReference type="PROSITE" id="PS50294">
    <property type="entry name" value="WD_REPEATS_REGION"/>
    <property type="match status" value="1"/>
</dbReference>
<reference evidence="12" key="1">
    <citation type="submission" date="2020-04" db="EMBL/GenBank/DDBJ databases">
        <authorList>
            <person name="Neveu A P."/>
        </authorList>
    </citation>
    <scope>NUCLEOTIDE SEQUENCE</scope>
    <source>
        <tissue evidence="12">Whole embryo</tissue>
    </source>
</reference>
<evidence type="ECO:0000259" key="11">
    <source>
        <dbReference type="SMART" id="SM01035"/>
    </source>
</evidence>
<dbReference type="AlphaFoldDB" id="A0A6F9D8H2"/>
<evidence type="ECO:0000256" key="6">
    <source>
        <dbReference type="ARBA" id="ARBA00055102"/>
    </source>
</evidence>
<dbReference type="GO" id="GO:0043021">
    <property type="term" value="F:ribonucleoprotein complex binding"/>
    <property type="evidence" value="ECO:0007669"/>
    <property type="project" value="UniProtKB-UniRule"/>
</dbReference>
<evidence type="ECO:0000256" key="4">
    <source>
        <dbReference type="ARBA" id="ARBA00022737"/>
    </source>
</evidence>
<feature type="compositionally biased region" description="Acidic residues" evidence="10">
    <location>
        <begin position="69"/>
        <end position="79"/>
    </location>
</feature>
<dbReference type="PANTHER" id="PTHR17605:SF0">
    <property type="entry name" value="RIBOSOME BIOGENESIS PROTEIN BOP1"/>
    <property type="match status" value="1"/>
</dbReference>
<sequence length="715" mass="81934">MKAKKRQFLEENTSLSLNQESLFPSKGKLDVDDEDSSDESVVESSDEEVLEKETEAKSAQTIEKPYSSDVDDDVSDDEDLRNTVGNIPMEWYENFPHIGYDLDGRTISKPIRNQDELDKFLDKMENKNYWRTVHDKQTGRDHVLTSEELQLIQRLKKGSFYTSGIDPHEPYVDFFTHEKMIHPVTNIPEHKRSFTPSIIEKRKVGKLVHAIKMGWLKPRKPKTDESEEPKFYDLWEETESKTPTNSELARQKMAIPAPKTQLPGHEASYNPPPEYLPSQEEIDKWKEDDEDERKLDFIPEKFDSLRQVPQYPTFIQERFSRCLDLYLCPRQRKMKVMVNPEELIPNLPKPKDLQPFPTFQALCYKGHKAMVRTISVDSTGQWLASGSDDGIIRVWEVATSRCLREITTLGDQPVKCVSWCPNKSVCLLAVALENKIVIINPSIGDKLIYSATDSLLQSFQPLADEETTNKQESEKSNAVIPPWKTVETGLPYQDGQRLVITHPKDVSKVTWHAKGDYLACVVPGNGHAQVFLHQLTKQRSQTPFTKCKGAVQSVLFHPTRPFLFVATQQYVRVYNLVKQQLTKKLMANSKWISSLAIHPGGDNLLVGSYDCRLSWFDMDLSTKPYKTMRYHKRAIRSCCYHPKYPLFASGGDDGNVVVSHGMVYSDLMQNPLIVPVKVLKGHKVERNLGVLDCCFHPHQPWIFSSAADKTIRLFT</sequence>
<comment type="subunit">
    <text evidence="7">Component of the PeBoW complex, composed of BOP1, PES1 and WDR12. The complex is held together by BOP1, which interacts with PES1 via its N-terminal domain and with WDR12 via a high-affinity interaction between the seven-bladed beta-propeller domains of the 2 proteins. The NOP7 complex associates with the 66S pre-ribosome. The PeBoW complex associates with DDX27, BOP1 interacts directly with DDX27.</text>
</comment>
<evidence type="ECO:0000256" key="2">
    <source>
        <dbReference type="ARBA" id="ARBA00022552"/>
    </source>
</evidence>
<name>A0A6F9D8H2_9ASCI</name>
<feature type="compositionally biased region" description="Acidic residues" evidence="10">
    <location>
        <begin position="31"/>
        <end position="50"/>
    </location>
</feature>
<dbReference type="GO" id="GO:0070545">
    <property type="term" value="C:PeBoW complex"/>
    <property type="evidence" value="ECO:0007669"/>
    <property type="project" value="TreeGrafter"/>
</dbReference>
<keyword evidence="1 8" id="KW-0690">Ribosome biogenesis</keyword>
<proteinExistence type="evidence at transcript level"/>
<feature type="region of interest" description="Disordered" evidence="10">
    <location>
        <begin position="1"/>
        <end position="81"/>
    </location>
</feature>
<dbReference type="GO" id="GO:0005654">
    <property type="term" value="C:nucleoplasm"/>
    <property type="evidence" value="ECO:0007669"/>
    <property type="project" value="UniProtKB-SubCell"/>
</dbReference>
<comment type="function">
    <text evidence="6">Component of the PeBoW complex, which is required for maturation of 28S and 5.8S ribosomal RNAs and formation of the 60S ribosome.</text>
</comment>
<feature type="domain" description="BOP1 N-terminal" evidence="11">
    <location>
        <begin position="92"/>
        <end position="357"/>
    </location>
</feature>
<comment type="function">
    <text evidence="8">Required for maturation of ribosomal RNAs and formation of the large ribosomal subunit.</text>
</comment>
<dbReference type="Gene3D" id="2.130.10.10">
    <property type="entry name" value="YVTN repeat-like/Quinoprotein amine dehydrogenase"/>
    <property type="match status" value="1"/>
</dbReference>
<organism evidence="12">
    <name type="scientific">Phallusia mammillata</name>
    <dbReference type="NCBI Taxonomy" id="59560"/>
    <lineage>
        <taxon>Eukaryota</taxon>
        <taxon>Metazoa</taxon>
        <taxon>Chordata</taxon>
        <taxon>Tunicata</taxon>
        <taxon>Ascidiacea</taxon>
        <taxon>Phlebobranchia</taxon>
        <taxon>Ascidiidae</taxon>
        <taxon>Phallusia</taxon>
    </lineage>
</organism>
<dbReference type="InterPro" id="IPR001680">
    <property type="entry name" value="WD40_rpt"/>
</dbReference>
<dbReference type="InterPro" id="IPR028598">
    <property type="entry name" value="BOP1/Erb1"/>
</dbReference>
<comment type="similarity">
    <text evidence="8">Belongs to the WD repeat BOP1/ERB1 family.</text>
</comment>
<dbReference type="CDD" id="cd00200">
    <property type="entry name" value="WD40"/>
    <property type="match status" value="1"/>
</dbReference>
<dbReference type="InterPro" id="IPR019775">
    <property type="entry name" value="WD40_repeat_CS"/>
</dbReference>
<feature type="compositionally biased region" description="Polar residues" evidence="10">
    <location>
        <begin position="10"/>
        <end position="22"/>
    </location>
</feature>
<dbReference type="SMART" id="SM00320">
    <property type="entry name" value="WD40"/>
    <property type="match status" value="7"/>
</dbReference>
<protein>
    <recommendedName>
        <fullName evidence="8">Ribosome biogenesis protein BOP1 homolog</fullName>
    </recommendedName>
</protein>
<dbReference type="PANTHER" id="PTHR17605">
    <property type="entry name" value="RIBOSOME BIOGENESIS PROTEIN BOP1 BLOCK OF PROLIFERATION 1 PROTEIN"/>
    <property type="match status" value="1"/>
</dbReference>
<evidence type="ECO:0000256" key="8">
    <source>
        <dbReference type="HAMAP-Rule" id="MF_03027"/>
    </source>
</evidence>
<dbReference type="Pfam" id="PF00400">
    <property type="entry name" value="WD40"/>
    <property type="match status" value="4"/>
</dbReference>
<evidence type="ECO:0000256" key="5">
    <source>
        <dbReference type="ARBA" id="ARBA00023242"/>
    </source>
</evidence>
<dbReference type="PROSITE" id="PS50082">
    <property type="entry name" value="WD_REPEATS_2"/>
    <property type="match status" value="1"/>
</dbReference>
<dbReference type="InterPro" id="IPR036322">
    <property type="entry name" value="WD40_repeat_dom_sf"/>
</dbReference>
<dbReference type="HAMAP" id="MF_03027">
    <property type="entry name" value="BOP1"/>
    <property type="match status" value="1"/>
</dbReference>
<feature type="repeat" description="WD" evidence="9">
    <location>
        <begin position="364"/>
        <end position="405"/>
    </location>
</feature>
<dbReference type="Pfam" id="PF08145">
    <property type="entry name" value="BOP1NT"/>
    <property type="match status" value="1"/>
</dbReference>
<keyword evidence="4" id="KW-0677">Repeat</keyword>
<keyword evidence="5 8" id="KW-0539">Nucleus</keyword>
<keyword evidence="2 8" id="KW-0698">rRNA processing</keyword>
<comment type="subcellular location">
    <subcellularLocation>
        <location evidence="8">Nucleus</location>
        <location evidence="8">Nucleolus</location>
    </subcellularLocation>
    <subcellularLocation>
        <location evidence="8">Nucleus</location>
        <location evidence="8">Nucleoplasm</location>
    </subcellularLocation>
</comment>
<dbReference type="EMBL" id="LR783373">
    <property type="protein sequence ID" value="CAB3226065.1"/>
    <property type="molecule type" value="mRNA"/>
</dbReference>
<dbReference type="GO" id="GO:0030687">
    <property type="term" value="C:preribosome, large subunit precursor"/>
    <property type="evidence" value="ECO:0007669"/>
    <property type="project" value="UniProtKB-UniRule"/>
</dbReference>
<dbReference type="SUPFAM" id="SSF50978">
    <property type="entry name" value="WD40 repeat-like"/>
    <property type="match status" value="1"/>
</dbReference>
<dbReference type="SMART" id="SM01035">
    <property type="entry name" value="BOP1NT"/>
    <property type="match status" value="1"/>
</dbReference>
<keyword evidence="3 9" id="KW-0853">WD repeat</keyword>
<evidence type="ECO:0000256" key="1">
    <source>
        <dbReference type="ARBA" id="ARBA00022517"/>
    </source>
</evidence>
<dbReference type="InterPro" id="IPR012953">
    <property type="entry name" value="BOP1_N_dom"/>
</dbReference>
<accession>A0A6F9D8H2</accession>
<dbReference type="GO" id="GO:0000466">
    <property type="term" value="P:maturation of 5.8S rRNA from tricistronic rRNA transcript (SSU-rRNA, 5.8S rRNA, LSU-rRNA)"/>
    <property type="evidence" value="ECO:0007669"/>
    <property type="project" value="UniProtKB-UniRule"/>
</dbReference>
<dbReference type="PROSITE" id="PS00678">
    <property type="entry name" value="WD_REPEATS_1"/>
    <property type="match status" value="1"/>
</dbReference>
<evidence type="ECO:0000256" key="7">
    <source>
        <dbReference type="ARBA" id="ARBA00063179"/>
    </source>
</evidence>
<dbReference type="GO" id="GO:0000463">
    <property type="term" value="P:maturation of LSU-rRNA from tricistronic rRNA transcript (SSU-rRNA, 5.8S rRNA, LSU-rRNA)"/>
    <property type="evidence" value="ECO:0007669"/>
    <property type="project" value="UniProtKB-UniRule"/>
</dbReference>
<dbReference type="InterPro" id="IPR015943">
    <property type="entry name" value="WD40/YVTN_repeat-like_dom_sf"/>
</dbReference>